<evidence type="ECO:0000256" key="1">
    <source>
        <dbReference type="ARBA" id="ARBA00001936"/>
    </source>
</evidence>
<keyword evidence="9" id="KW-0862">Zinc</keyword>
<dbReference type="EMBL" id="KV454289">
    <property type="protein sequence ID" value="ODQ76640.1"/>
    <property type="molecule type" value="Genomic_DNA"/>
</dbReference>
<dbReference type="Pfam" id="PF00149">
    <property type="entry name" value="Metallophos"/>
    <property type="match status" value="1"/>
</dbReference>
<proteinExistence type="inferred from homology"/>
<evidence type="ECO:0000256" key="5">
    <source>
        <dbReference type="ARBA" id="ARBA00006045"/>
    </source>
</evidence>
<evidence type="ECO:0000256" key="9">
    <source>
        <dbReference type="ARBA" id="ARBA00022833"/>
    </source>
</evidence>
<dbReference type="InterPro" id="IPR007708">
    <property type="entry name" value="DBR1_C"/>
</dbReference>
<sequence>MFSGPALKGMVNIAFEGCCHGELDKIYKSLQKLSVPIDLLIIGGDFQAARNWRDLNCMAIPAKYYRLGDFHAYYSGKKVAPITTIFIGGNHEASNYLWELYYGGWVAPNIYYFGAGNILNFDGVRIGGLSGIWKEGDYYKGHFERVPYTEGTKRSIYHVRQYDVLKLYQVSEQVEIMVSHDWPAGVEHFGRLNELLTKKKFLKSDIDNKSLGSPPAMSLLGRIRPRHWLSAHLHVKYAAIVKHKPTGEPTSVSTDQASQMTECFRQISQTVIPKDGPAGNARGVRVGLDDLMPTTADSAVPNTYANEDEIEIDIFSGQEASRSPSPDDKNLVEDGDDDQDNVAPDIPVQGVTKSLVGQIDALPDTRANTISDRTASPGLVPIEDEAATSHTEITKGDSGFTETRFLALDKCLPRREFLQVIQVPTQEHVGTTHQLCYDPEWLAITKATEPYMSLDERQPKLFATATEQEALEESIRKAREWVQKNVVEVGKLEIPSNFVHTAPFSQSDDSSMRTAKFQPSEYNNTQTQDFCDLLGIPNRIWRD</sequence>
<name>A0A1E3QG76_LIPST</name>
<feature type="region of interest" description="Disordered" evidence="13">
    <location>
        <begin position="315"/>
        <end position="345"/>
    </location>
</feature>
<dbReference type="Pfam" id="PF05011">
    <property type="entry name" value="DBR1"/>
    <property type="match status" value="1"/>
</dbReference>
<protein>
    <recommendedName>
        <fullName evidence="14">Lariat debranching enzyme C-terminal domain-containing protein</fullName>
    </recommendedName>
</protein>
<dbReference type="Proteomes" id="UP000094385">
    <property type="component" value="Unassembled WGS sequence"/>
</dbReference>
<accession>A0A1E3QG76</accession>
<dbReference type="GO" id="GO:0046872">
    <property type="term" value="F:metal ion binding"/>
    <property type="evidence" value="ECO:0007669"/>
    <property type="project" value="UniProtKB-KW"/>
</dbReference>
<feature type="domain" description="Lariat debranching enzyme C-terminal" evidence="14">
    <location>
        <begin position="394"/>
        <end position="540"/>
    </location>
</feature>
<comment type="cofactor">
    <cofactor evidence="1">
        <name>Mn(2+)</name>
        <dbReference type="ChEBI" id="CHEBI:29035"/>
    </cofactor>
</comment>
<keyword evidence="12" id="KW-0539">Nucleus</keyword>
<keyword evidence="6" id="KW-0507">mRNA processing</keyword>
<dbReference type="GO" id="GO:0008419">
    <property type="term" value="F:RNA lariat debranching enzyme activity"/>
    <property type="evidence" value="ECO:0007669"/>
    <property type="project" value="EnsemblFungi"/>
</dbReference>
<gene>
    <name evidence="15" type="ORF">LIPSTDRAFT_550</name>
</gene>
<dbReference type="CDD" id="cd00844">
    <property type="entry name" value="MPP_Dbr1_N"/>
    <property type="match status" value="1"/>
</dbReference>
<dbReference type="FunFam" id="3.60.21.10:FF:000035">
    <property type="entry name" value="Lariat debranching enzyme"/>
    <property type="match status" value="1"/>
</dbReference>
<comment type="similarity">
    <text evidence="5">Belongs to the lariat debranching enzyme family.</text>
</comment>
<keyword evidence="11" id="KW-0464">Manganese</keyword>
<dbReference type="InterPro" id="IPR041816">
    <property type="entry name" value="Dbr1_N"/>
</dbReference>
<evidence type="ECO:0000313" key="16">
    <source>
        <dbReference type="Proteomes" id="UP000094385"/>
    </source>
</evidence>
<evidence type="ECO:0000259" key="14">
    <source>
        <dbReference type="SMART" id="SM01124"/>
    </source>
</evidence>
<dbReference type="GO" id="GO:0045292">
    <property type="term" value="P:mRNA cis splicing, via spliceosome"/>
    <property type="evidence" value="ECO:0007669"/>
    <property type="project" value="EnsemblFungi"/>
</dbReference>
<organism evidence="15 16">
    <name type="scientific">Lipomyces starkeyi NRRL Y-11557</name>
    <dbReference type="NCBI Taxonomy" id="675824"/>
    <lineage>
        <taxon>Eukaryota</taxon>
        <taxon>Fungi</taxon>
        <taxon>Dikarya</taxon>
        <taxon>Ascomycota</taxon>
        <taxon>Saccharomycotina</taxon>
        <taxon>Lipomycetes</taxon>
        <taxon>Lipomycetales</taxon>
        <taxon>Lipomycetaceae</taxon>
        <taxon>Lipomyces</taxon>
    </lineage>
</organism>
<evidence type="ECO:0000256" key="6">
    <source>
        <dbReference type="ARBA" id="ARBA00022664"/>
    </source>
</evidence>
<keyword evidence="10" id="KW-0408">Iron</keyword>
<dbReference type="STRING" id="675824.A0A1E3QG76"/>
<dbReference type="GO" id="GO:0005634">
    <property type="term" value="C:nucleus"/>
    <property type="evidence" value="ECO:0007669"/>
    <property type="project" value="UniProtKB-SubCell"/>
</dbReference>
<evidence type="ECO:0000256" key="2">
    <source>
        <dbReference type="ARBA" id="ARBA00001947"/>
    </source>
</evidence>
<evidence type="ECO:0000256" key="8">
    <source>
        <dbReference type="ARBA" id="ARBA00022801"/>
    </source>
</evidence>
<keyword evidence="8" id="KW-0378">Hydrolase</keyword>
<evidence type="ECO:0000256" key="12">
    <source>
        <dbReference type="ARBA" id="ARBA00023242"/>
    </source>
</evidence>
<comment type="subcellular location">
    <subcellularLocation>
        <location evidence="4">Nucleus</location>
    </subcellularLocation>
</comment>
<dbReference type="InterPro" id="IPR004843">
    <property type="entry name" value="Calcineurin-like_PHP"/>
</dbReference>
<dbReference type="OrthoDB" id="407609at2759"/>
<evidence type="ECO:0000313" key="15">
    <source>
        <dbReference type="EMBL" id="ODQ76640.1"/>
    </source>
</evidence>
<evidence type="ECO:0000256" key="13">
    <source>
        <dbReference type="SAM" id="MobiDB-lite"/>
    </source>
</evidence>
<evidence type="ECO:0000256" key="10">
    <source>
        <dbReference type="ARBA" id="ARBA00023004"/>
    </source>
</evidence>
<comment type="cofactor">
    <cofactor evidence="3">
        <name>Fe(2+)</name>
        <dbReference type="ChEBI" id="CHEBI:29033"/>
    </cofactor>
</comment>
<reference evidence="15 16" key="1">
    <citation type="journal article" date="2016" name="Proc. Natl. Acad. Sci. U.S.A.">
        <title>Comparative genomics of biotechnologically important yeasts.</title>
        <authorList>
            <person name="Riley R."/>
            <person name="Haridas S."/>
            <person name="Wolfe K.H."/>
            <person name="Lopes M.R."/>
            <person name="Hittinger C.T."/>
            <person name="Goeker M."/>
            <person name="Salamov A.A."/>
            <person name="Wisecaver J.H."/>
            <person name="Long T.M."/>
            <person name="Calvey C.H."/>
            <person name="Aerts A.L."/>
            <person name="Barry K.W."/>
            <person name="Choi C."/>
            <person name="Clum A."/>
            <person name="Coughlan A.Y."/>
            <person name="Deshpande S."/>
            <person name="Douglass A.P."/>
            <person name="Hanson S.J."/>
            <person name="Klenk H.-P."/>
            <person name="LaButti K.M."/>
            <person name="Lapidus A."/>
            <person name="Lindquist E.A."/>
            <person name="Lipzen A.M."/>
            <person name="Meier-Kolthoff J.P."/>
            <person name="Ohm R.A."/>
            <person name="Otillar R.P."/>
            <person name="Pangilinan J.L."/>
            <person name="Peng Y."/>
            <person name="Rokas A."/>
            <person name="Rosa C.A."/>
            <person name="Scheuner C."/>
            <person name="Sibirny A.A."/>
            <person name="Slot J.C."/>
            <person name="Stielow J.B."/>
            <person name="Sun H."/>
            <person name="Kurtzman C.P."/>
            <person name="Blackwell M."/>
            <person name="Grigoriev I.V."/>
            <person name="Jeffries T.W."/>
        </authorList>
    </citation>
    <scope>NUCLEOTIDE SEQUENCE [LARGE SCALE GENOMIC DNA]</scope>
    <source>
        <strain evidence="15 16">NRRL Y-11557</strain>
    </source>
</reference>
<dbReference type="SMART" id="SM01124">
    <property type="entry name" value="DBR1"/>
    <property type="match status" value="1"/>
</dbReference>
<dbReference type="PANTHER" id="PTHR12849">
    <property type="entry name" value="RNA LARIAT DEBRANCHING ENZYME"/>
    <property type="match status" value="1"/>
</dbReference>
<dbReference type="PANTHER" id="PTHR12849:SF0">
    <property type="entry name" value="LARIAT DEBRANCHING ENZYME"/>
    <property type="match status" value="1"/>
</dbReference>
<dbReference type="InterPro" id="IPR029052">
    <property type="entry name" value="Metallo-depent_PP-like"/>
</dbReference>
<evidence type="ECO:0000256" key="3">
    <source>
        <dbReference type="ARBA" id="ARBA00001954"/>
    </source>
</evidence>
<dbReference type="AlphaFoldDB" id="A0A1E3QG76"/>
<evidence type="ECO:0000256" key="4">
    <source>
        <dbReference type="ARBA" id="ARBA00004123"/>
    </source>
</evidence>
<keyword evidence="7" id="KW-0479">Metal-binding</keyword>
<dbReference type="SUPFAM" id="SSF56300">
    <property type="entry name" value="Metallo-dependent phosphatases"/>
    <property type="match status" value="1"/>
</dbReference>
<evidence type="ECO:0000256" key="7">
    <source>
        <dbReference type="ARBA" id="ARBA00022723"/>
    </source>
</evidence>
<keyword evidence="16" id="KW-1185">Reference proteome</keyword>
<evidence type="ECO:0000256" key="11">
    <source>
        <dbReference type="ARBA" id="ARBA00023211"/>
    </source>
</evidence>
<comment type="cofactor">
    <cofactor evidence="2">
        <name>Zn(2+)</name>
        <dbReference type="ChEBI" id="CHEBI:29105"/>
    </cofactor>
</comment>